<evidence type="ECO:0000256" key="2">
    <source>
        <dbReference type="PIRSR" id="PIRSR016184-1"/>
    </source>
</evidence>
<comment type="similarity">
    <text evidence="1">Belongs to the PhzF family.</text>
</comment>
<dbReference type="GO" id="GO:0016853">
    <property type="term" value="F:isomerase activity"/>
    <property type="evidence" value="ECO:0007669"/>
    <property type="project" value="TreeGrafter"/>
</dbReference>
<dbReference type="Proteomes" id="UP000237222">
    <property type="component" value="Unassembled WGS sequence"/>
</dbReference>
<dbReference type="GO" id="GO:0005737">
    <property type="term" value="C:cytoplasm"/>
    <property type="evidence" value="ECO:0007669"/>
    <property type="project" value="TreeGrafter"/>
</dbReference>
<accession>A0A2S4HI76</accession>
<protein>
    <submittedName>
        <fullName evidence="3">PhzF family phenazine biosynthesis protein</fullName>
    </submittedName>
</protein>
<dbReference type="EMBL" id="PQGG01000012">
    <property type="protein sequence ID" value="POP53697.1"/>
    <property type="molecule type" value="Genomic_DNA"/>
</dbReference>
<dbReference type="Gene3D" id="3.10.310.10">
    <property type="entry name" value="Diaminopimelate Epimerase, Chain A, domain 1"/>
    <property type="match status" value="2"/>
</dbReference>
<comment type="caution">
    <text evidence="3">The sequence shown here is derived from an EMBL/GenBank/DDBJ whole genome shotgun (WGS) entry which is preliminary data.</text>
</comment>
<dbReference type="PIRSF" id="PIRSF016184">
    <property type="entry name" value="PhzC_PhzF"/>
    <property type="match status" value="1"/>
</dbReference>
<dbReference type="SUPFAM" id="SSF54506">
    <property type="entry name" value="Diaminopimelate epimerase-like"/>
    <property type="match status" value="1"/>
</dbReference>
<dbReference type="PANTHER" id="PTHR13774:SF32">
    <property type="entry name" value="ANTISENSE-ENHANCING SEQUENCE 1"/>
    <property type="match status" value="1"/>
</dbReference>
<evidence type="ECO:0000313" key="4">
    <source>
        <dbReference type="Proteomes" id="UP000237222"/>
    </source>
</evidence>
<sequence>MEYVYHTVDVFTQSAYSGAQISVFPQADGLDDSQMQLIAKEMNHPETVFVFPGSSDVAAELRVFSPAGERAVGSHSVVAAARTLVHSKALPVSDRDCEVHFSQGKKIIDAVLSYVDGRLLTQLSMSVSPQIDRYVPDNKELQQVLGLGPDDIETLKAKTLFVSCDTPYLIVPLRSMDAVYRARFSLEAWSRSSASSVAVNEILVYCSETESLQTDFHLRILGEHIAHDDSPPVGAAIPAFVASLCDTRGLADGTHTFWLERGHKAKRQSILQVEFVKKSTAALKVRIGGDAVLVAQGSILAPASRSPKAA</sequence>
<feature type="active site" evidence="2">
    <location>
        <position position="46"/>
    </location>
</feature>
<dbReference type="Pfam" id="PF02567">
    <property type="entry name" value="PhzC-PhzF"/>
    <property type="match status" value="1"/>
</dbReference>
<reference evidence="3" key="1">
    <citation type="submission" date="2018-01" db="EMBL/GenBank/DDBJ databases">
        <authorList>
            <person name="Yu X.-D."/>
        </authorList>
    </citation>
    <scope>NUCLEOTIDE SEQUENCE</scope>
    <source>
        <strain evidence="3">ZX-21</strain>
    </source>
</reference>
<dbReference type="RefSeq" id="WP_103683457.1">
    <property type="nucleotide sequence ID" value="NZ_PQGG01000012.1"/>
</dbReference>
<name>A0A2S4HI76_9GAMM</name>
<proteinExistence type="inferred from homology"/>
<organism evidence="3 4">
    <name type="scientific">Zhongshania marina</name>
    <dbReference type="NCBI Taxonomy" id="2304603"/>
    <lineage>
        <taxon>Bacteria</taxon>
        <taxon>Pseudomonadati</taxon>
        <taxon>Pseudomonadota</taxon>
        <taxon>Gammaproteobacteria</taxon>
        <taxon>Cellvibrionales</taxon>
        <taxon>Spongiibacteraceae</taxon>
        <taxon>Zhongshania</taxon>
    </lineage>
</organism>
<dbReference type="OrthoDB" id="9788221at2"/>
<evidence type="ECO:0000256" key="1">
    <source>
        <dbReference type="ARBA" id="ARBA00008270"/>
    </source>
</evidence>
<dbReference type="AlphaFoldDB" id="A0A2S4HI76"/>
<dbReference type="NCBIfam" id="TIGR00654">
    <property type="entry name" value="PhzF_family"/>
    <property type="match status" value="1"/>
</dbReference>
<dbReference type="InterPro" id="IPR003719">
    <property type="entry name" value="Phenazine_PhzF-like"/>
</dbReference>
<evidence type="ECO:0000313" key="3">
    <source>
        <dbReference type="EMBL" id="POP53697.1"/>
    </source>
</evidence>
<dbReference type="PANTHER" id="PTHR13774">
    <property type="entry name" value="PHENAZINE BIOSYNTHESIS PROTEIN"/>
    <property type="match status" value="1"/>
</dbReference>
<gene>
    <name evidence="3" type="ORF">C0068_05340</name>
</gene>